<name>A0A6C0CDD2_9ZZZZ</name>
<accession>A0A6C0CDD2</accession>
<protein>
    <submittedName>
        <fullName evidence="1">Uncharacterized protein</fullName>
    </submittedName>
</protein>
<dbReference type="EMBL" id="MN739392">
    <property type="protein sequence ID" value="QHT02317.1"/>
    <property type="molecule type" value="Genomic_DNA"/>
</dbReference>
<reference evidence="1" key="1">
    <citation type="journal article" date="2020" name="Nature">
        <title>Giant virus diversity and host interactions through global metagenomics.</title>
        <authorList>
            <person name="Schulz F."/>
            <person name="Roux S."/>
            <person name="Paez-Espino D."/>
            <person name="Jungbluth S."/>
            <person name="Walsh D.A."/>
            <person name="Denef V.J."/>
            <person name="McMahon K.D."/>
            <person name="Konstantinidis K.T."/>
            <person name="Eloe-Fadrosh E.A."/>
            <person name="Kyrpides N.C."/>
            <person name="Woyke T."/>
        </authorList>
    </citation>
    <scope>NUCLEOTIDE SEQUENCE</scope>
    <source>
        <strain evidence="1">GVMAG-M-3300020565-3</strain>
    </source>
</reference>
<dbReference type="AlphaFoldDB" id="A0A6C0CDD2"/>
<evidence type="ECO:0000313" key="1">
    <source>
        <dbReference type="EMBL" id="QHT02317.1"/>
    </source>
</evidence>
<organism evidence="1">
    <name type="scientific">viral metagenome</name>
    <dbReference type="NCBI Taxonomy" id="1070528"/>
    <lineage>
        <taxon>unclassified sequences</taxon>
        <taxon>metagenomes</taxon>
        <taxon>organismal metagenomes</taxon>
    </lineage>
</organism>
<proteinExistence type="predicted"/>
<sequence>MVLGHIRRKNDNHLKEQEIKDMLLRQLLLQYLQNIRSLPVIQYNNEKICYRDINVFNLCSKNMNDANNKKRENIIGSIIDNTRIRMDAKNPFNDYYRFSRRWSNIKDALFNYIDKELNININKDITLTHKGGRKYNYDFEIASENTKYNIELKFNIDDVKQAPQFVSPYNPSKYMSSSYEEYYYDNYLPRLTSLRDDLIIPDKRTYLLEVNSTTPNCMKKYQEIYYNGCKASSRYTKDTRDIEFYKLANKLSQESIIAFISATALNIDMLNDYLRSSQKDKIYMLYKNGKFYKQVIEPRKYMIVSYTKYKNKFIAKTQDGNDIKILLRWKNGNGIAFPAFQIS</sequence>